<accession>A0A6S7B8L0</accession>
<feature type="transmembrane region" description="Helical" evidence="6">
    <location>
        <begin position="327"/>
        <end position="348"/>
    </location>
</feature>
<feature type="transmembrane region" description="Helical" evidence="6">
    <location>
        <begin position="224"/>
        <end position="242"/>
    </location>
</feature>
<evidence type="ECO:0000256" key="6">
    <source>
        <dbReference type="SAM" id="Phobius"/>
    </source>
</evidence>
<dbReference type="InterPro" id="IPR043428">
    <property type="entry name" value="LivM-like"/>
</dbReference>
<evidence type="ECO:0000256" key="2">
    <source>
        <dbReference type="ARBA" id="ARBA00022475"/>
    </source>
</evidence>
<keyword evidence="3 6" id="KW-0812">Transmembrane</keyword>
<feature type="transmembrane region" description="Helical" evidence="6">
    <location>
        <begin position="15"/>
        <end position="33"/>
    </location>
</feature>
<evidence type="ECO:0000313" key="8">
    <source>
        <dbReference type="Proteomes" id="UP000494115"/>
    </source>
</evidence>
<proteinExistence type="predicted"/>
<dbReference type="GO" id="GO:0005886">
    <property type="term" value="C:plasma membrane"/>
    <property type="evidence" value="ECO:0007669"/>
    <property type="project" value="UniProtKB-SubCell"/>
</dbReference>
<comment type="subcellular location">
    <subcellularLocation>
        <location evidence="1">Cell membrane</location>
        <topology evidence="1">Multi-pass membrane protein</topology>
    </subcellularLocation>
</comment>
<feature type="transmembrane region" description="Helical" evidence="6">
    <location>
        <begin position="124"/>
        <end position="147"/>
    </location>
</feature>
<evidence type="ECO:0000256" key="3">
    <source>
        <dbReference type="ARBA" id="ARBA00022692"/>
    </source>
</evidence>
<evidence type="ECO:0000256" key="5">
    <source>
        <dbReference type="ARBA" id="ARBA00023136"/>
    </source>
</evidence>
<keyword evidence="4 6" id="KW-1133">Transmembrane helix</keyword>
<evidence type="ECO:0000256" key="4">
    <source>
        <dbReference type="ARBA" id="ARBA00022989"/>
    </source>
</evidence>
<protein>
    <recommendedName>
        <fullName evidence="9">Branched-chain amino acid ABC transporter permease</fullName>
    </recommendedName>
</protein>
<dbReference type="PROSITE" id="PS51257">
    <property type="entry name" value="PROKAR_LIPOPROTEIN"/>
    <property type="match status" value="1"/>
</dbReference>
<dbReference type="AlphaFoldDB" id="A0A6S7B8L0"/>
<evidence type="ECO:0000313" key="7">
    <source>
        <dbReference type="EMBL" id="CAB3791522.1"/>
    </source>
</evidence>
<reference evidence="7 8" key="1">
    <citation type="submission" date="2020-04" db="EMBL/GenBank/DDBJ databases">
        <authorList>
            <person name="De Canck E."/>
        </authorList>
    </citation>
    <scope>NUCLEOTIDE SEQUENCE [LARGE SCALE GENOMIC DNA]</scope>
    <source>
        <strain evidence="7 8">LMG 28138</strain>
    </source>
</reference>
<name>A0A6S7B8L0_9BURK</name>
<feature type="transmembrane region" description="Helical" evidence="6">
    <location>
        <begin position="297"/>
        <end position="315"/>
    </location>
</feature>
<organism evidence="7 8">
    <name type="scientific">Pararobbsia alpina</name>
    <dbReference type="NCBI Taxonomy" id="621374"/>
    <lineage>
        <taxon>Bacteria</taxon>
        <taxon>Pseudomonadati</taxon>
        <taxon>Pseudomonadota</taxon>
        <taxon>Betaproteobacteria</taxon>
        <taxon>Burkholderiales</taxon>
        <taxon>Burkholderiaceae</taxon>
        <taxon>Pararobbsia</taxon>
    </lineage>
</organism>
<feature type="transmembrane region" description="Helical" evidence="6">
    <location>
        <begin position="248"/>
        <end position="268"/>
    </location>
</feature>
<keyword evidence="8" id="KW-1185">Reference proteome</keyword>
<feature type="transmembrane region" description="Helical" evidence="6">
    <location>
        <begin position="98"/>
        <end position="117"/>
    </location>
</feature>
<feature type="transmembrane region" description="Helical" evidence="6">
    <location>
        <begin position="66"/>
        <end position="86"/>
    </location>
</feature>
<feature type="transmembrane region" description="Helical" evidence="6">
    <location>
        <begin position="39"/>
        <end position="59"/>
    </location>
</feature>
<feature type="transmembrane region" description="Helical" evidence="6">
    <location>
        <begin position="275"/>
        <end position="291"/>
    </location>
</feature>
<dbReference type="GO" id="GO:0015658">
    <property type="term" value="F:branched-chain amino acid transmembrane transporter activity"/>
    <property type="evidence" value="ECO:0007669"/>
    <property type="project" value="InterPro"/>
</dbReference>
<dbReference type="PANTHER" id="PTHR30482:SF17">
    <property type="entry name" value="ABC TRANSPORTER ATP-BINDING PROTEIN"/>
    <property type="match status" value="1"/>
</dbReference>
<keyword evidence="2" id="KW-1003">Cell membrane</keyword>
<sequence>MTLDVLRDWRRHARVRRAATVSVCALAACVPLWSGGLPLSFASQAAAMIVLAQSFQLLLGETGLLSFGHAAYAGIGAFAAAYALNLAGSEHWPSPTPLLPLVGGLAGALGGATLGWFATRRGGIAFAMITLGMGELLATGSAAWPAVFGGEGGISTDRTLGWSPFDLGPERHAYGLIAVWAVLAVVAMRALVRTPLGLAAHAVREQPVRAAFVGLDVARIRYRMMIASAAFAGVAGALMAIANEHVSGDAFGLGQSGAVLLAVVLGGASGWRGPLLGTLVYTGFAVALATLTRAWPFYLGLLFIGVVSLSPAGLIDGIRVVRARITLMRALAGAVLLAALILSIEMTYRLTVSADSGSLLTWGNVRFDAATREPWQWAAVLWISGAAIWMVSLRREVRQ</sequence>
<dbReference type="Proteomes" id="UP000494115">
    <property type="component" value="Unassembled WGS sequence"/>
</dbReference>
<dbReference type="CDD" id="cd06581">
    <property type="entry name" value="TM_PBP1_LivM_like"/>
    <property type="match status" value="1"/>
</dbReference>
<evidence type="ECO:0008006" key="9">
    <source>
        <dbReference type="Google" id="ProtNLM"/>
    </source>
</evidence>
<evidence type="ECO:0000256" key="1">
    <source>
        <dbReference type="ARBA" id="ARBA00004651"/>
    </source>
</evidence>
<dbReference type="EMBL" id="CADIKM010000014">
    <property type="protein sequence ID" value="CAB3791522.1"/>
    <property type="molecule type" value="Genomic_DNA"/>
</dbReference>
<dbReference type="RefSeq" id="WP_175105710.1">
    <property type="nucleotide sequence ID" value="NZ_CADIKM010000014.1"/>
</dbReference>
<dbReference type="InterPro" id="IPR001851">
    <property type="entry name" value="ABC_transp_permease"/>
</dbReference>
<feature type="transmembrane region" description="Helical" evidence="6">
    <location>
        <begin position="375"/>
        <end position="393"/>
    </location>
</feature>
<gene>
    <name evidence="7" type="ORF">LMG28138_03175</name>
</gene>
<dbReference type="Pfam" id="PF02653">
    <property type="entry name" value="BPD_transp_2"/>
    <property type="match status" value="1"/>
</dbReference>
<keyword evidence="5 6" id="KW-0472">Membrane</keyword>
<feature type="transmembrane region" description="Helical" evidence="6">
    <location>
        <begin position="173"/>
        <end position="192"/>
    </location>
</feature>
<dbReference type="PANTHER" id="PTHR30482">
    <property type="entry name" value="HIGH-AFFINITY BRANCHED-CHAIN AMINO ACID TRANSPORT SYSTEM PERMEASE"/>
    <property type="match status" value="1"/>
</dbReference>